<reference evidence="1" key="1">
    <citation type="journal article" date="2015" name="Nature">
        <title>Complex archaea that bridge the gap between prokaryotes and eukaryotes.</title>
        <authorList>
            <person name="Spang A."/>
            <person name="Saw J.H."/>
            <person name="Jorgensen S.L."/>
            <person name="Zaremba-Niedzwiedzka K."/>
            <person name="Martijn J."/>
            <person name="Lind A.E."/>
            <person name="van Eijk R."/>
            <person name="Schleper C."/>
            <person name="Guy L."/>
            <person name="Ettema T.J."/>
        </authorList>
    </citation>
    <scope>NUCLEOTIDE SEQUENCE</scope>
</reference>
<accession>A0A0F9H616</accession>
<gene>
    <name evidence="1" type="ORF">LCGC14_1824870</name>
</gene>
<sequence length="49" mass="5766">MKLNLSEMAIRKMDRDEVRMQLMDIRGKGTTSDVIMNILRKIVAECWKP</sequence>
<protein>
    <submittedName>
        <fullName evidence="1">Uncharacterized protein</fullName>
    </submittedName>
</protein>
<name>A0A0F9H616_9ZZZZ</name>
<dbReference type="EMBL" id="LAZR01017935">
    <property type="protein sequence ID" value="KKL98391.1"/>
    <property type="molecule type" value="Genomic_DNA"/>
</dbReference>
<proteinExistence type="predicted"/>
<evidence type="ECO:0000313" key="1">
    <source>
        <dbReference type="EMBL" id="KKL98391.1"/>
    </source>
</evidence>
<dbReference type="AlphaFoldDB" id="A0A0F9H616"/>
<organism evidence="1">
    <name type="scientific">marine sediment metagenome</name>
    <dbReference type="NCBI Taxonomy" id="412755"/>
    <lineage>
        <taxon>unclassified sequences</taxon>
        <taxon>metagenomes</taxon>
        <taxon>ecological metagenomes</taxon>
    </lineage>
</organism>
<comment type="caution">
    <text evidence="1">The sequence shown here is derived from an EMBL/GenBank/DDBJ whole genome shotgun (WGS) entry which is preliminary data.</text>
</comment>